<gene>
    <name evidence="3" type="ORF">LDAN0321_LOCUS5062</name>
</gene>
<proteinExistence type="predicted"/>
<organism evidence="3">
    <name type="scientific">Leptocylindrus danicus</name>
    <dbReference type="NCBI Taxonomy" id="163516"/>
    <lineage>
        <taxon>Eukaryota</taxon>
        <taxon>Sar</taxon>
        <taxon>Stramenopiles</taxon>
        <taxon>Ochrophyta</taxon>
        <taxon>Bacillariophyta</taxon>
        <taxon>Coscinodiscophyceae</taxon>
        <taxon>Chaetocerotophycidae</taxon>
        <taxon>Leptocylindrales</taxon>
        <taxon>Leptocylindraceae</taxon>
        <taxon>Leptocylindrus</taxon>
    </lineage>
</organism>
<evidence type="ECO:0000313" key="3">
    <source>
        <dbReference type="EMBL" id="CAD9565613.1"/>
    </source>
</evidence>
<keyword evidence="2" id="KW-0812">Transmembrane</keyword>
<accession>A0A7S2K6A8</accession>
<sequence>MYVYSYRRDTAAKYAVISIAAVGVCMIGITSYFSGQVTPQPLLPLQSHLRGGSLATKAIPGTGVPSDVRDLSGKTASKVTSSLHAAYKVGNINNVVSIRRNNAVMRRKEGLLLEEEKHQETDHAETGEDYDLSEADRIIRDELVDALVPRSRHSPMQARVIDVSDSGDSDSIDKEDRAGSDRKNLIEVEYSMLDELPRSAKRH</sequence>
<feature type="transmembrane region" description="Helical" evidence="2">
    <location>
        <begin position="12"/>
        <end position="33"/>
    </location>
</feature>
<dbReference type="AlphaFoldDB" id="A0A7S2K6A8"/>
<protein>
    <submittedName>
        <fullName evidence="3">Uncharacterized protein</fullName>
    </submittedName>
</protein>
<feature type="region of interest" description="Disordered" evidence="1">
    <location>
        <begin position="155"/>
        <end position="183"/>
    </location>
</feature>
<evidence type="ECO:0000256" key="1">
    <source>
        <dbReference type="SAM" id="MobiDB-lite"/>
    </source>
</evidence>
<keyword evidence="2" id="KW-0472">Membrane</keyword>
<reference evidence="3" key="1">
    <citation type="submission" date="2021-01" db="EMBL/GenBank/DDBJ databases">
        <authorList>
            <person name="Corre E."/>
            <person name="Pelletier E."/>
            <person name="Niang G."/>
            <person name="Scheremetjew M."/>
            <person name="Finn R."/>
            <person name="Kale V."/>
            <person name="Holt S."/>
            <person name="Cochrane G."/>
            <person name="Meng A."/>
            <person name="Brown T."/>
            <person name="Cohen L."/>
        </authorList>
    </citation>
    <scope>NUCLEOTIDE SEQUENCE</scope>
    <source>
        <strain evidence="3">B650</strain>
    </source>
</reference>
<evidence type="ECO:0000256" key="2">
    <source>
        <dbReference type="SAM" id="Phobius"/>
    </source>
</evidence>
<keyword evidence="2" id="KW-1133">Transmembrane helix</keyword>
<feature type="compositionally biased region" description="Basic and acidic residues" evidence="1">
    <location>
        <begin position="171"/>
        <end position="183"/>
    </location>
</feature>
<name>A0A7S2K6A8_9STRA</name>
<dbReference type="EMBL" id="HBGY01008053">
    <property type="protein sequence ID" value="CAD9565613.1"/>
    <property type="molecule type" value="Transcribed_RNA"/>
</dbReference>